<reference evidence="2" key="1">
    <citation type="submission" date="2023-05" db="EMBL/GenBank/DDBJ databases">
        <authorList>
            <person name="Stuckert A."/>
        </authorList>
    </citation>
    <scope>NUCLEOTIDE SEQUENCE</scope>
</reference>
<feature type="region of interest" description="Disordered" evidence="1">
    <location>
        <begin position="1"/>
        <end position="36"/>
    </location>
</feature>
<comment type="caution">
    <text evidence="2">The sequence shown here is derived from an EMBL/GenBank/DDBJ whole genome shotgun (WGS) entry which is preliminary data.</text>
</comment>
<organism evidence="2 3">
    <name type="scientific">Staurois parvus</name>
    <dbReference type="NCBI Taxonomy" id="386267"/>
    <lineage>
        <taxon>Eukaryota</taxon>
        <taxon>Metazoa</taxon>
        <taxon>Chordata</taxon>
        <taxon>Craniata</taxon>
        <taxon>Vertebrata</taxon>
        <taxon>Euteleostomi</taxon>
        <taxon>Amphibia</taxon>
        <taxon>Batrachia</taxon>
        <taxon>Anura</taxon>
        <taxon>Neobatrachia</taxon>
        <taxon>Ranoidea</taxon>
        <taxon>Ranidae</taxon>
        <taxon>Staurois</taxon>
    </lineage>
</organism>
<gene>
    <name evidence="2" type="ORF">SPARVUS_LOCUS4207578</name>
</gene>
<feature type="region of interest" description="Disordered" evidence="1">
    <location>
        <begin position="46"/>
        <end position="65"/>
    </location>
</feature>
<accession>A0ABN9C3B6</accession>
<name>A0ABN9C3B6_9NEOB</name>
<protein>
    <submittedName>
        <fullName evidence="2">Uncharacterized protein</fullName>
    </submittedName>
</protein>
<proteinExistence type="predicted"/>
<dbReference type="Proteomes" id="UP001162483">
    <property type="component" value="Unassembled WGS sequence"/>
</dbReference>
<sequence>MAIQTLCQKLGSHPSSTSVRRDLKSGHMGQRVADGDEQQWEAVRGEPDTLWEPSARSMRRRYRGP</sequence>
<keyword evidence="3" id="KW-1185">Reference proteome</keyword>
<evidence type="ECO:0000313" key="3">
    <source>
        <dbReference type="Proteomes" id="UP001162483"/>
    </source>
</evidence>
<dbReference type="EMBL" id="CATNWA010007609">
    <property type="protein sequence ID" value="CAI9554398.1"/>
    <property type="molecule type" value="Genomic_DNA"/>
</dbReference>
<evidence type="ECO:0000313" key="2">
    <source>
        <dbReference type="EMBL" id="CAI9554398.1"/>
    </source>
</evidence>
<evidence type="ECO:0000256" key="1">
    <source>
        <dbReference type="SAM" id="MobiDB-lite"/>
    </source>
</evidence>